<dbReference type="PANTHER" id="PTHR30290">
    <property type="entry name" value="PERIPLASMIC BINDING COMPONENT OF ABC TRANSPORTER"/>
    <property type="match status" value="1"/>
</dbReference>
<dbReference type="RefSeq" id="WP_157731761.1">
    <property type="nucleotide sequence ID" value="NZ_CP018477.1"/>
</dbReference>
<dbReference type="Gene3D" id="3.40.190.10">
    <property type="entry name" value="Periplasmic binding protein-like II"/>
    <property type="match status" value="1"/>
</dbReference>
<gene>
    <name evidence="2" type="ORF">THTE_1280</name>
</gene>
<feature type="domain" description="Solute-binding protein family 5" evidence="1">
    <location>
        <begin position="393"/>
        <end position="724"/>
    </location>
</feature>
<dbReference type="Pfam" id="PF00496">
    <property type="entry name" value="SBP_bac_5"/>
    <property type="match status" value="1"/>
</dbReference>
<name>A0A286RD64_9BACT</name>
<dbReference type="InterPro" id="IPR011990">
    <property type="entry name" value="TPR-like_helical_dom_sf"/>
</dbReference>
<accession>A0A286RD64</accession>
<dbReference type="InterPro" id="IPR000914">
    <property type="entry name" value="SBP_5_dom"/>
</dbReference>
<dbReference type="PANTHER" id="PTHR30290:SF83">
    <property type="entry name" value="ABC TRANSPORTER SUBSTRATE-BINDING PROTEIN"/>
    <property type="match status" value="1"/>
</dbReference>
<dbReference type="InterPro" id="IPR039424">
    <property type="entry name" value="SBP_5"/>
</dbReference>
<evidence type="ECO:0000313" key="3">
    <source>
        <dbReference type="Proteomes" id="UP000215086"/>
    </source>
</evidence>
<dbReference type="Proteomes" id="UP000215086">
    <property type="component" value="Chromosome"/>
</dbReference>
<dbReference type="OrthoDB" id="281192at2"/>
<protein>
    <submittedName>
        <fullName evidence="2">ABC transporter binding periplasmic protein yddS</fullName>
    </submittedName>
</protein>
<keyword evidence="3" id="KW-1185">Reference proteome</keyword>
<reference evidence="2 3" key="1">
    <citation type="journal article" name="Front. Microbiol.">
        <title>Sugar Metabolism of the First Thermophilic Planctomycete Thermogutta terrifontis: Comparative Genomic and Transcriptomic Approaches.</title>
        <authorList>
            <person name="Elcheninov A.G."/>
            <person name="Menzel P."/>
            <person name="Gudbergsdottir S.R."/>
            <person name="Slesarev A.I."/>
            <person name="Kadnikov V.V."/>
            <person name="Krogh A."/>
            <person name="Bonch-Osmolovskaya E.A."/>
            <person name="Peng X."/>
            <person name="Kublanov I.V."/>
        </authorList>
    </citation>
    <scope>NUCLEOTIDE SEQUENCE [LARGE SCALE GENOMIC DNA]</scope>
    <source>
        <strain evidence="2 3">R1</strain>
    </source>
</reference>
<dbReference type="GO" id="GO:1904680">
    <property type="term" value="F:peptide transmembrane transporter activity"/>
    <property type="evidence" value="ECO:0007669"/>
    <property type="project" value="TreeGrafter"/>
</dbReference>
<dbReference type="GO" id="GO:0015833">
    <property type="term" value="P:peptide transport"/>
    <property type="evidence" value="ECO:0007669"/>
    <property type="project" value="TreeGrafter"/>
</dbReference>
<dbReference type="Gene3D" id="1.25.40.10">
    <property type="entry name" value="Tetratricopeptide repeat domain"/>
    <property type="match status" value="1"/>
</dbReference>
<dbReference type="SUPFAM" id="SSF53850">
    <property type="entry name" value="Periplasmic binding protein-like II"/>
    <property type="match status" value="1"/>
</dbReference>
<evidence type="ECO:0000259" key="1">
    <source>
        <dbReference type="Pfam" id="PF00496"/>
    </source>
</evidence>
<dbReference type="SUPFAM" id="SSF48452">
    <property type="entry name" value="TPR-like"/>
    <property type="match status" value="1"/>
</dbReference>
<dbReference type="KEGG" id="ttf:THTE_1280"/>
<sequence>MIAQAFPPLLKNVTDLASQEMDHLGKEQFELRKRHTNETQRLPWGCWIRGAACLAAICVLGIGAFAETPQQPSPLTPQVSKQLSEPSIDTTTPLYEQPPFDLLYLNAANNNAVLKLSPVPLPDRKVPQPLPRSGYLEIELFDRPGERYRVPWQAIVQLKLFEQLLLEQASKLIQEKRFDEAYDYLDYVATHYPNVSGFAEVEQLFLIEEARAALAQGESERAFADLCRLSEINPNHPELSNLIGQAVDALVQQRWQKGEYAAARGAVETLSKLLPQHPAVQKWRQQWQTEAAELEKQVNQALSAGNPRQADRLVRKLRQVWPQQPGLDQLIAEVRKAYPRFQVGITQPGAQADPTSLIDWGSRRCGRLIRKALVEYTGPGPEGGEYQSAFLIWQLDTEKQTLRLRLRPDRPQFANGRSYTAYDLAQQLANRADRHHEAYFPPWAEVAAGIRVSSPEEVTVNLRFAPLKPESLLQCVPVPAVILASGNDHKPDIGPFVLSTEESSSSRWVFLRRTDGAAASNQGNSISGGPAEIEEIAFPRCRDALNALRGGEIDIVDRVNPWELPLLAEARDVTVRPYRTPLVHMLVPNLAKPLPGNRDFRRAMLYAIDRERILQSLLGGKTQPGSRVISGPFPAGMSFGDPLGYAYDAQIKPRDYQPSLALALSEIAFRQAQEAAKQRGLTPLESREVVVVHPPHEIAREACRQIQEQWRLIGWTVKLVEVSPDRPPPPDYDFLYVEAAIWEPEIDLLRLIANLITERQFLSPQVELVLAGLGSSADWPTLGQRLRELHRWVYDDLTVLPLWQLVDFYAYRSGIRGLDEPCVSLYQNVETWQFTAK</sequence>
<dbReference type="AlphaFoldDB" id="A0A286RD64"/>
<dbReference type="Gene3D" id="3.10.105.10">
    <property type="entry name" value="Dipeptide-binding Protein, Domain 3"/>
    <property type="match status" value="1"/>
</dbReference>
<proteinExistence type="predicted"/>
<organism evidence="2 3">
    <name type="scientific">Thermogutta terrifontis</name>
    <dbReference type="NCBI Taxonomy" id="1331910"/>
    <lineage>
        <taxon>Bacteria</taxon>
        <taxon>Pseudomonadati</taxon>
        <taxon>Planctomycetota</taxon>
        <taxon>Planctomycetia</taxon>
        <taxon>Pirellulales</taxon>
        <taxon>Thermoguttaceae</taxon>
        <taxon>Thermogutta</taxon>
    </lineage>
</organism>
<dbReference type="EMBL" id="CP018477">
    <property type="protein sequence ID" value="ASV73882.1"/>
    <property type="molecule type" value="Genomic_DNA"/>
</dbReference>
<evidence type="ECO:0000313" key="2">
    <source>
        <dbReference type="EMBL" id="ASV73882.1"/>
    </source>
</evidence>